<keyword evidence="2" id="KW-1185">Reference proteome</keyword>
<dbReference type="Proteomes" id="UP000254601">
    <property type="component" value="Unassembled WGS sequence"/>
</dbReference>
<sequence length="298" mass="32619">MILYSFICFGLGWVLDDCTIAVLVAIANFSFITAWAAESVQLMVTGEAYQHTEASIQAGISNAQVALPTSLNHGKIYQGKFADLPKIEGKAPVVIFLHGSAGIDPKYGYDHWQKWLAAHGIASFIFDSLQLENRLRYQSPADKEIYEKVHQLRSSEIGIALDALKKTSWAETNKLFLAGNAEGAIAVARYDGDAFLGKLIYSWSCEDNYYVKHHNTSLKPTPVLNIIADADKYFSQKNDFIGNTSATGNCAATFSTAENADVFQVVLIPNAPHNVLNLPAARSATLGFIEDILQPTQP</sequence>
<dbReference type="Gene3D" id="3.40.50.1820">
    <property type="entry name" value="alpha/beta hydrolase"/>
    <property type="match status" value="1"/>
</dbReference>
<reference evidence="1 2" key="1">
    <citation type="submission" date="2018-06" db="EMBL/GenBank/DDBJ databases">
        <authorList>
            <consortium name="Pathogen Informatics"/>
            <person name="Doyle S."/>
        </authorList>
    </citation>
    <scope>NUCLEOTIDE SEQUENCE [LARGE SCALE GENOMIC DNA]</scope>
    <source>
        <strain evidence="1 2">NCTC13337</strain>
    </source>
</reference>
<evidence type="ECO:0000313" key="1">
    <source>
        <dbReference type="EMBL" id="SUO94080.1"/>
    </source>
</evidence>
<gene>
    <name evidence="1" type="ORF">NCTC13337_00562</name>
</gene>
<evidence type="ECO:0000313" key="2">
    <source>
        <dbReference type="Proteomes" id="UP000254601"/>
    </source>
</evidence>
<evidence type="ECO:0008006" key="3">
    <source>
        <dbReference type="Google" id="ProtNLM"/>
    </source>
</evidence>
<protein>
    <recommendedName>
        <fullName evidence="3">Alpha/beta hydrolase family</fullName>
    </recommendedName>
</protein>
<dbReference type="SUPFAM" id="SSF53474">
    <property type="entry name" value="alpha/beta-Hydrolases"/>
    <property type="match status" value="1"/>
</dbReference>
<name>A0A380MN76_9GAMM</name>
<dbReference type="RefSeq" id="WP_211268144.1">
    <property type="nucleotide sequence ID" value="NZ_LWHB01000128.1"/>
</dbReference>
<accession>A0A380MN76</accession>
<dbReference type="EMBL" id="UHIC01000001">
    <property type="protein sequence ID" value="SUO94080.1"/>
    <property type="molecule type" value="Genomic_DNA"/>
</dbReference>
<dbReference type="AlphaFoldDB" id="A0A380MN76"/>
<organism evidence="1 2">
    <name type="scientific">Suttonella ornithocola</name>
    <dbReference type="NCBI Taxonomy" id="279832"/>
    <lineage>
        <taxon>Bacteria</taxon>
        <taxon>Pseudomonadati</taxon>
        <taxon>Pseudomonadota</taxon>
        <taxon>Gammaproteobacteria</taxon>
        <taxon>Cardiobacteriales</taxon>
        <taxon>Cardiobacteriaceae</taxon>
        <taxon>Suttonella</taxon>
    </lineage>
</organism>
<dbReference type="InterPro" id="IPR029058">
    <property type="entry name" value="AB_hydrolase_fold"/>
</dbReference>
<proteinExistence type="predicted"/>